<name>A0A9X2PTU9_9BACT</name>
<accession>A0A9X2PTU9</accession>
<gene>
    <name evidence="3" type="ORF">GGP45_002746</name>
</gene>
<evidence type="ECO:0000313" key="3">
    <source>
        <dbReference type="EMBL" id="MCS4122386.1"/>
    </source>
</evidence>
<dbReference type="InterPro" id="IPR013785">
    <property type="entry name" value="Aldolase_TIM"/>
</dbReference>
<protein>
    <submittedName>
        <fullName evidence="3">TIM-barrel enzyme</fullName>
    </submittedName>
</protein>
<dbReference type="AlphaFoldDB" id="A0A9X2PTU9"/>
<evidence type="ECO:0000256" key="1">
    <source>
        <dbReference type="SAM" id="MobiDB-lite"/>
    </source>
</evidence>
<dbReference type="Pfam" id="PF09370">
    <property type="entry name" value="PEP_hydrolase"/>
    <property type="match status" value="1"/>
</dbReference>
<evidence type="ECO:0000313" key="4">
    <source>
        <dbReference type="Proteomes" id="UP001155144"/>
    </source>
</evidence>
<feature type="region of interest" description="Disordered" evidence="1">
    <location>
        <begin position="260"/>
        <end position="284"/>
    </location>
</feature>
<dbReference type="InterPro" id="IPR009215">
    <property type="entry name" value="TIM-br_IGPS-like"/>
</dbReference>
<comment type="caution">
    <text evidence="3">The sequence shown here is derived from an EMBL/GenBank/DDBJ whole genome shotgun (WGS) entry which is preliminary data.</text>
</comment>
<dbReference type="EMBL" id="JANUBL010000005">
    <property type="protein sequence ID" value="MCS4122386.1"/>
    <property type="molecule type" value="Genomic_DNA"/>
</dbReference>
<sequence>MPSLDRTDILNRFHALNGPLVGAGVGSGFAAKFAERGGADFVIVHNAGRFRAAGTGSLAGLLPFGDANAITADIAEEVVRAVDDIPVFAGVCGTDPLRSIPAFLEKLETIGVAGIQNFPTVGVIDGAFRQHLDETGLGFEQEVEMIRQADEHGFVTAPYVFNEAQTQAMAEVGADVVVPHMGLTTKGDTGATTALTFDTAADRVQVLHDTAVDTDPSVQVVCHGGPMAEPEDVQAIFDRTDGLDGFFGASSIERLPVEPAIEEQTRRFKKLDPEGTREKTTEPR</sequence>
<dbReference type="GO" id="GO:0003824">
    <property type="term" value="F:catalytic activity"/>
    <property type="evidence" value="ECO:0007669"/>
    <property type="project" value="InterPro"/>
</dbReference>
<dbReference type="InterPro" id="IPR015813">
    <property type="entry name" value="Pyrv/PenolPyrv_kinase-like_dom"/>
</dbReference>
<dbReference type="PIRSF" id="PIRSF034452">
    <property type="entry name" value="TIM-br_sig_trnsd"/>
    <property type="match status" value="1"/>
</dbReference>
<dbReference type="RefSeq" id="WP_259040318.1">
    <property type="nucleotide sequence ID" value="NZ_JANTZU010000019.1"/>
</dbReference>
<reference evidence="3" key="1">
    <citation type="submission" date="2022-08" db="EMBL/GenBank/DDBJ databases">
        <title>Genomic Encyclopedia of Type Strains, Phase V (KMG-V): Genome sequencing to study the core and pangenomes of soil and plant-associated prokaryotes.</title>
        <authorList>
            <person name="Whitman W."/>
        </authorList>
    </citation>
    <scope>NUCLEOTIDE SEQUENCE</scope>
    <source>
        <strain evidence="3">SP3026</strain>
    </source>
</reference>
<dbReference type="Gene3D" id="1.20.5.460">
    <property type="entry name" value="Single helix bin"/>
    <property type="match status" value="1"/>
</dbReference>
<evidence type="ECO:0000259" key="2">
    <source>
        <dbReference type="Pfam" id="PF09370"/>
    </source>
</evidence>
<dbReference type="Proteomes" id="UP001155144">
    <property type="component" value="Unassembled WGS sequence"/>
</dbReference>
<proteinExistence type="predicted"/>
<feature type="compositionally biased region" description="Basic and acidic residues" evidence="1">
    <location>
        <begin position="263"/>
        <end position="284"/>
    </location>
</feature>
<dbReference type="SUPFAM" id="SSF51621">
    <property type="entry name" value="Phosphoenolpyruvate/pyruvate domain"/>
    <property type="match status" value="1"/>
</dbReference>
<dbReference type="Gene3D" id="3.20.20.70">
    <property type="entry name" value="Aldolase class I"/>
    <property type="match status" value="1"/>
</dbReference>
<dbReference type="PANTHER" id="PTHR31862">
    <property type="entry name" value="UPF0261 DOMAIN PROTEIN (AFU_ORTHOLOGUE AFUA_1G10120)"/>
    <property type="match status" value="1"/>
</dbReference>
<dbReference type="PANTHER" id="PTHR31862:SF1">
    <property type="entry name" value="UPF0261 DOMAIN PROTEIN (AFU_ORTHOLOGUE AFUA_1G10120)"/>
    <property type="match status" value="1"/>
</dbReference>
<organism evidence="3 4">
    <name type="scientific">Salinibacter ruber</name>
    <dbReference type="NCBI Taxonomy" id="146919"/>
    <lineage>
        <taxon>Bacteria</taxon>
        <taxon>Pseudomonadati</taxon>
        <taxon>Rhodothermota</taxon>
        <taxon>Rhodothermia</taxon>
        <taxon>Rhodothermales</taxon>
        <taxon>Salinibacteraceae</taxon>
        <taxon>Salinibacter</taxon>
    </lineage>
</organism>
<dbReference type="InterPro" id="IPR051353">
    <property type="entry name" value="Tobamovirus_resist_UPF0261"/>
</dbReference>
<feature type="domain" description="TIM-barrel" evidence="2">
    <location>
        <begin position="10"/>
        <end position="271"/>
    </location>
</feature>